<evidence type="ECO:0000313" key="3">
    <source>
        <dbReference type="Proteomes" id="UP000015241"/>
    </source>
</evidence>
<dbReference type="InParanoid" id="S8E5V2"/>
<dbReference type="OrthoDB" id="2754525at2759"/>
<feature type="compositionally biased region" description="Polar residues" evidence="1">
    <location>
        <begin position="138"/>
        <end position="149"/>
    </location>
</feature>
<dbReference type="eggNOG" id="ENOG502RVP2">
    <property type="taxonomic scope" value="Eukaryota"/>
</dbReference>
<name>S8E5V2_FOMSC</name>
<feature type="region of interest" description="Disordered" evidence="1">
    <location>
        <begin position="127"/>
        <end position="175"/>
    </location>
</feature>
<evidence type="ECO:0000256" key="1">
    <source>
        <dbReference type="SAM" id="MobiDB-lite"/>
    </source>
</evidence>
<accession>S8E5V2</accession>
<reference evidence="2 3" key="1">
    <citation type="journal article" date="2012" name="Science">
        <title>The Paleozoic origin of enzymatic lignin decomposition reconstructed from 31 fungal genomes.</title>
        <authorList>
            <person name="Floudas D."/>
            <person name="Binder M."/>
            <person name="Riley R."/>
            <person name="Barry K."/>
            <person name="Blanchette R.A."/>
            <person name="Henrissat B."/>
            <person name="Martinez A.T."/>
            <person name="Otillar R."/>
            <person name="Spatafora J.W."/>
            <person name="Yadav J.S."/>
            <person name="Aerts A."/>
            <person name="Benoit I."/>
            <person name="Boyd A."/>
            <person name="Carlson A."/>
            <person name="Copeland A."/>
            <person name="Coutinho P.M."/>
            <person name="de Vries R.P."/>
            <person name="Ferreira P."/>
            <person name="Findley K."/>
            <person name="Foster B."/>
            <person name="Gaskell J."/>
            <person name="Glotzer D."/>
            <person name="Gorecki P."/>
            <person name="Heitman J."/>
            <person name="Hesse C."/>
            <person name="Hori C."/>
            <person name="Igarashi K."/>
            <person name="Jurgens J.A."/>
            <person name="Kallen N."/>
            <person name="Kersten P."/>
            <person name="Kohler A."/>
            <person name="Kuees U."/>
            <person name="Kumar T.K.A."/>
            <person name="Kuo A."/>
            <person name="LaButti K."/>
            <person name="Larrondo L.F."/>
            <person name="Lindquist E."/>
            <person name="Ling A."/>
            <person name="Lombard V."/>
            <person name="Lucas S."/>
            <person name="Lundell T."/>
            <person name="Martin R."/>
            <person name="McLaughlin D.J."/>
            <person name="Morgenstern I."/>
            <person name="Morin E."/>
            <person name="Murat C."/>
            <person name="Nagy L.G."/>
            <person name="Nolan M."/>
            <person name="Ohm R.A."/>
            <person name="Patyshakuliyeva A."/>
            <person name="Rokas A."/>
            <person name="Ruiz-Duenas F.J."/>
            <person name="Sabat G."/>
            <person name="Salamov A."/>
            <person name="Samejima M."/>
            <person name="Schmutz J."/>
            <person name="Slot J.C."/>
            <person name="St John F."/>
            <person name="Stenlid J."/>
            <person name="Sun H."/>
            <person name="Sun S."/>
            <person name="Syed K."/>
            <person name="Tsang A."/>
            <person name="Wiebenga A."/>
            <person name="Young D."/>
            <person name="Pisabarro A."/>
            <person name="Eastwood D.C."/>
            <person name="Martin F."/>
            <person name="Cullen D."/>
            <person name="Grigoriev I.V."/>
            <person name="Hibbett D.S."/>
        </authorList>
    </citation>
    <scope>NUCLEOTIDE SEQUENCE</scope>
    <source>
        <strain evidence="3">FP-58527</strain>
    </source>
</reference>
<gene>
    <name evidence="2" type="ORF">FOMPIDRAFT_1122838</name>
</gene>
<keyword evidence="3" id="KW-1185">Reference proteome</keyword>
<dbReference type="HOGENOM" id="CLU_672750_0_0_1"/>
<sequence>MLIFPPSQFSARLRSLAPPPLRLSPVQHPAIQRRRSFANDAGGLSAPLVEIPLVSAARQASPIHVSNDNRPPVTALEFPEGSSTSFSSFEILQWRRRVSRIFEPPLTPLAQESVVGSEVPVLTVVSPSAPVSPIEPSPRSSASEDSNYTRFDEPPMAPASADTSVANSPPPPGRTRLISLPPIPYACSSGEGEALLSPLIPDLRTALAISSLHLQAERCAEAVGDAAMCLCSCSLLKEPEAIFDLCKSIQHALHAVQQELDATPDVRTIEETAEMQAWFQKHWQLISSLERNLNVFYLFADQLRARPPRIHRLVGDLDKLHAFRAKFADVAQRLAVSYQKLHLVTLRGQFYKEHRVARAQADSERKRRSEFRAVWAEGRARRDVLKNEIKYAKARVQHIRHTWMAAHGL</sequence>
<dbReference type="EMBL" id="KE504149">
    <property type="protein sequence ID" value="EPT00442.1"/>
    <property type="molecule type" value="Genomic_DNA"/>
</dbReference>
<dbReference type="Proteomes" id="UP000015241">
    <property type="component" value="Unassembled WGS sequence"/>
</dbReference>
<evidence type="ECO:0000313" key="2">
    <source>
        <dbReference type="EMBL" id="EPT00442.1"/>
    </source>
</evidence>
<organism evidence="2 3">
    <name type="scientific">Fomitopsis schrenkii</name>
    <name type="common">Brown rot fungus</name>
    <dbReference type="NCBI Taxonomy" id="2126942"/>
    <lineage>
        <taxon>Eukaryota</taxon>
        <taxon>Fungi</taxon>
        <taxon>Dikarya</taxon>
        <taxon>Basidiomycota</taxon>
        <taxon>Agaricomycotina</taxon>
        <taxon>Agaricomycetes</taxon>
        <taxon>Polyporales</taxon>
        <taxon>Fomitopsis</taxon>
    </lineage>
</organism>
<proteinExistence type="predicted"/>
<dbReference type="AlphaFoldDB" id="S8E5V2"/>
<protein>
    <submittedName>
        <fullName evidence="2">Uncharacterized protein</fullName>
    </submittedName>
</protein>